<comment type="caution">
    <text evidence="1">The sequence shown here is derived from an EMBL/GenBank/DDBJ whole genome shotgun (WGS) entry which is preliminary data.</text>
</comment>
<evidence type="ECO:0000313" key="2">
    <source>
        <dbReference type="Proteomes" id="UP000078396"/>
    </source>
</evidence>
<accession>A0A178LLP9</accession>
<name>A0A178LLP9_MYCIR</name>
<proteinExistence type="predicted"/>
<protein>
    <submittedName>
        <fullName evidence="1">Uncharacterized protein</fullName>
    </submittedName>
</protein>
<dbReference type="AlphaFoldDB" id="A0A178LLP9"/>
<sequence>MGYEIVRAEEIERGDKIKLPSSDAPDVLWYVEELHRSVSLLTGPRRLYTITTREHGTRAEAHLTIAHEEPVHRYSRGSK</sequence>
<dbReference type="Proteomes" id="UP000078396">
    <property type="component" value="Unassembled WGS sequence"/>
</dbReference>
<reference evidence="1 2" key="1">
    <citation type="submission" date="2016-04" db="EMBL/GenBank/DDBJ databases">
        <title>Draft Genome Sequences of Staphylococcus capitis Strain H36, S. capitis Strain H65, S. cohnii Strain H62, S. hominis Strain H69, Mycobacterium iranicum Strain H39, Plantibacter sp. Strain H53, Pseudomonas oryzihabitans Strain H72, and Microbacterium sp. Strain H83, isolated from residential settings.</title>
        <authorList>
            <person name="Lymperopoulou D."/>
            <person name="Adams R.I."/>
            <person name="Lindow S."/>
            <person name="Coil D.A."/>
            <person name="Jospin G."/>
            <person name="Eisen J.A."/>
        </authorList>
    </citation>
    <scope>NUCLEOTIDE SEQUENCE [LARGE SCALE GENOMIC DNA]</scope>
    <source>
        <strain evidence="1 2">H39</strain>
    </source>
</reference>
<dbReference type="OrthoDB" id="4727813at2"/>
<evidence type="ECO:0000313" key="1">
    <source>
        <dbReference type="EMBL" id="OAN32048.1"/>
    </source>
</evidence>
<organism evidence="1 2">
    <name type="scientific">Mycolicibacterium iranicum</name>
    <name type="common">Mycobacterium iranicum</name>
    <dbReference type="NCBI Taxonomy" id="912594"/>
    <lineage>
        <taxon>Bacteria</taxon>
        <taxon>Bacillati</taxon>
        <taxon>Actinomycetota</taxon>
        <taxon>Actinomycetes</taxon>
        <taxon>Mycobacteriales</taxon>
        <taxon>Mycobacteriaceae</taxon>
        <taxon>Mycolicibacterium</taxon>
    </lineage>
</organism>
<gene>
    <name evidence="1" type="ORF">A4X20_28640</name>
</gene>
<dbReference type="EMBL" id="LWCS01000055">
    <property type="protein sequence ID" value="OAN32048.1"/>
    <property type="molecule type" value="Genomic_DNA"/>
</dbReference>
<dbReference type="RefSeq" id="WP_064284489.1">
    <property type="nucleotide sequence ID" value="NZ_LWCS01000055.1"/>
</dbReference>